<dbReference type="Proteomes" id="UP001157006">
    <property type="component" value="Chromosome 5"/>
</dbReference>
<dbReference type="SUPFAM" id="SSF48403">
    <property type="entry name" value="Ankyrin repeat"/>
    <property type="match status" value="1"/>
</dbReference>
<dbReference type="AlphaFoldDB" id="A0AAV1AYL4"/>
<sequence length="118" mass="13620">MKTVEAIKAAKKRGALHFAALEGQTEICYYLLEDLKLQIDSKDDDVDTALIHAAWRGHTATAKYFIDHGADPTIACIFFLIFVLAMFCDKTNLLAQCARWTCLVWIDWFELNYRHRHL</sequence>
<dbReference type="PANTHER" id="PTHR46224:SF6">
    <property type="entry name" value="ANKYRIN REPEAT FAMILY PROTEIN"/>
    <property type="match status" value="1"/>
</dbReference>
<dbReference type="InterPro" id="IPR051616">
    <property type="entry name" value="Cul2-RING_E3_ligase_SR"/>
</dbReference>
<evidence type="ECO:0000313" key="2">
    <source>
        <dbReference type="EMBL" id="CAI8615569.1"/>
    </source>
</evidence>
<name>A0AAV1AYL4_VICFA</name>
<proteinExistence type="predicted"/>
<dbReference type="Pfam" id="PF12796">
    <property type="entry name" value="Ank_2"/>
    <property type="match status" value="1"/>
</dbReference>
<dbReference type="Gene3D" id="1.25.40.20">
    <property type="entry name" value="Ankyrin repeat-containing domain"/>
    <property type="match status" value="1"/>
</dbReference>
<dbReference type="InterPro" id="IPR036770">
    <property type="entry name" value="Ankyrin_rpt-contain_sf"/>
</dbReference>
<dbReference type="GO" id="GO:0005886">
    <property type="term" value="C:plasma membrane"/>
    <property type="evidence" value="ECO:0007669"/>
    <property type="project" value="UniProtKB-SubCell"/>
</dbReference>
<reference evidence="2 3" key="1">
    <citation type="submission" date="2023-01" db="EMBL/GenBank/DDBJ databases">
        <authorList>
            <person name="Kreplak J."/>
        </authorList>
    </citation>
    <scope>NUCLEOTIDE SEQUENCE [LARGE SCALE GENOMIC DNA]</scope>
</reference>
<gene>
    <name evidence="2" type="ORF">VFH_V185480</name>
</gene>
<accession>A0AAV1AYL4</accession>
<protein>
    <submittedName>
        <fullName evidence="2">Uncharacterized protein</fullName>
    </submittedName>
</protein>
<comment type="subcellular location">
    <subcellularLocation>
        <location evidence="1">Cell membrane</location>
        <topology evidence="1">Peripheral membrane protein</topology>
        <orientation evidence="1">Cytoplasmic side</orientation>
    </subcellularLocation>
</comment>
<organism evidence="2 3">
    <name type="scientific">Vicia faba</name>
    <name type="common">Broad bean</name>
    <name type="synonym">Faba vulgaris</name>
    <dbReference type="NCBI Taxonomy" id="3906"/>
    <lineage>
        <taxon>Eukaryota</taxon>
        <taxon>Viridiplantae</taxon>
        <taxon>Streptophyta</taxon>
        <taxon>Embryophyta</taxon>
        <taxon>Tracheophyta</taxon>
        <taxon>Spermatophyta</taxon>
        <taxon>Magnoliopsida</taxon>
        <taxon>eudicotyledons</taxon>
        <taxon>Gunneridae</taxon>
        <taxon>Pentapetalae</taxon>
        <taxon>rosids</taxon>
        <taxon>fabids</taxon>
        <taxon>Fabales</taxon>
        <taxon>Fabaceae</taxon>
        <taxon>Papilionoideae</taxon>
        <taxon>50 kb inversion clade</taxon>
        <taxon>NPAAA clade</taxon>
        <taxon>Hologalegina</taxon>
        <taxon>IRL clade</taxon>
        <taxon>Fabeae</taxon>
        <taxon>Vicia</taxon>
    </lineage>
</organism>
<dbReference type="InterPro" id="IPR002110">
    <property type="entry name" value="Ankyrin_rpt"/>
</dbReference>
<evidence type="ECO:0000313" key="3">
    <source>
        <dbReference type="Proteomes" id="UP001157006"/>
    </source>
</evidence>
<dbReference type="EMBL" id="OX451740">
    <property type="protein sequence ID" value="CAI8615569.1"/>
    <property type="molecule type" value="Genomic_DNA"/>
</dbReference>
<evidence type="ECO:0000256" key="1">
    <source>
        <dbReference type="ARBA" id="ARBA00004413"/>
    </source>
</evidence>
<keyword evidence="3" id="KW-1185">Reference proteome</keyword>
<dbReference type="PANTHER" id="PTHR46224">
    <property type="entry name" value="ANKYRIN REPEAT FAMILY PROTEIN"/>
    <property type="match status" value="1"/>
</dbReference>
<dbReference type="SMART" id="SM00248">
    <property type="entry name" value="ANK"/>
    <property type="match status" value="2"/>
</dbReference>